<dbReference type="EMBL" id="FNDQ01000003">
    <property type="protein sequence ID" value="SDH39060.1"/>
    <property type="molecule type" value="Genomic_DNA"/>
</dbReference>
<dbReference type="RefSeq" id="WP_090405913.1">
    <property type="nucleotide sequence ID" value="NZ_FNDQ01000003.1"/>
</dbReference>
<evidence type="ECO:0000313" key="3">
    <source>
        <dbReference type="Proteomes" id="UP000243588"/>
    </source>
</evidence>
<keyword evidence="1" id="KW-0732">Signal</keyword>
<organism evidence="2 3">
    <name type="scientific">Myroides phaeus</name>
    <dbReference type="NCBI Taxonomy" id="702745"/>
    <lineage>
        <taxon>Bacteria</taxon>
        <taxon>Pseudomonadati</taxon>
        <taxon>Bacteroidota</taxon>
        <taxon>Flavobacteriia</taxon>
        <taxon>Flavobacteriales</taxon>
        <taxon>Flavobacteriaceae</taxon>
        <taxon>Myroides</taxon>
    </lineage>
</organism>
<protein>
    <submittedName>
        <fullName evidence="2">Permuted papain-like amidase enzyme, YaeF/YiiX, C92 family</fullName>
    </submittedName>
</protein>
<feature type="chain" id="PRO_5017373295" evidence="1">
    <location>
        <begin position="18"/>
        <end position="207"/>
    </location>
</feature>
<dbReference type="Pfam" id="PF05708">
    <property type="entry name" value="Peptidase_C92"/>
    <property type="match status" value="1"/>
</dbReference>
<accession>A0A1G8C2B4</accession>
<dbReference type="STRING" id="702745.SAMN05421818_10364"/>
<reference evidence="3" key="1">
    <citation type="submission" date="2016-10" db="EMBL/GenBank/DDBJ databases">
        <authorList>
            <person name="Varghese N."/>
            <person name="Submissions S."/>
        </authorList>
    </citation>
    <scope>NUCLEOTIDE SEQUENCE [LARGE SCALE GENOMIC DNA]</scope>
    <source>
        <strain evidence="3">DSM 23313</strain>
    </source>
</reference>
<evidence type="ECO:0000256" key="1">
    <source>
        <dbReference type="SAM" id="SignalP"/>
    </source>
</evidence>
<dbReference type="InterPro" id="IPR024453">
    <property type="entry name" value="Peptidase_C92"/>
</dbReference>
<proteinExistence type="predicted"/>
<sequence>MKKIIVLILLISNCVWAQKTTFKEGDFIFQNIACGPLCDAINEVTFGYNDINFNHIGMVINYENKLQVIEATWPKVAITPLEDFLSKTSNTMYLGRLLPEYTNLITDAKNFAIKQVGIPYDVNYLMNNEKYYCSELIYDAFKYANEDKEFFKLYPMTYKSKTTGEFFPEWLSYFEKLGQEVPENLLGCNPAGLSLSKKITIVGAIVQ</sequence>
<evidence type="ECO:0000313" key="2">
    <source>
        <dbReference type="EMBL" id="SDH39060.1"/>
    </source>
</evidence>
<feature type="signal peptide" evidence="1">
    <location>
        <begin position="1"/>
        <end position="17"/>
    </location>
</feature>
<gene>
    <name evidence="2" type="ORF">SAMN05421818_10364</name>
</gene>
<name>A0A1G8C2B4_9FLAO</name>
<keyword evidence="3" id="KW-1185">Reference proteome</keyword>
<dbReference type="Proteomes" id="UP000243588">
    <property type="component" value="Unassembled WGS sequence"/>
</dbReference>
<dbReference type="SUPFAM" id="SSF54001">
    <property type="entry name" value="Cysteine proteinases"/>
    <property type="match status" value="1"/>
</dbReference>
<dbReference type="Gene3D" id="3.90.1720.10">
    <property type="entry name" value="endopeptidase domain like (from Nostoc punctiforme)"/>
    <property type="match status" value="1"/>
</dbReference>
<dbReference type="AlphaFoldDB" id="A0A1G8C2B4"/>
<dbReference type="InterPro" id="IPR038765">
    <property type="entry name" value="Papain-like_cys_pep_sf"/>
</dbReference>